<dbReference type="OrthoDB" id="425749at2759"/>
<evidence type="ECO:0000256" key="9">
    <source>
        <dbReference type="PIRNR" id="PIRNR000022"/>
    </source>
</evidence>
<evidence type="ECO:0000256" key="3">
    <source>
        <dbReference type="ARBA" id="ARBA00022448"/>
    </source>
</evidence>
<evidence type="ECO:0000256" key="7">
    <source>
        <dbReference type="ARBA" id="ARBA00023128"/>
    </source>
</evidence>
<dbReference type="Proteomes" id="UP000307440">
    <property type="component" value="Unassembled WGS sequence"/>
</dbReference>
<evidence type="ECO:0000313" key="10">
    <source>
        <dbReference type="EMBL" id="TFK26445.1"/>
    </source>
</evidence>
<keyword evidence="8 9" id="KW-0472">Membrane</keyword>
<keyword evidence="3 9" id="KW-0813">Transport</keyword>
<dbReference type="STRING" id="230819.A0A5C3L169"/>
<organism evidence="10 11">
    <name type="scientific">Coprinopsis marcescibilis</name>
    <name type="common">Agaric fungus</name>
    <name type="synonym">Psathyrella marcescibilis</name>
    <dbReference type="NCBI Taxonomy" id="230819"/>
    <lineage>
        <taxon>Eukaryota</taxon>
        <taxon>Fungi</taxon>
        <taxon>Dikarya</taxon>
        <taxon>Basidiomycota</taxon>
        <taxon>Agaricomycotina</taxon>
        <taxon>Agaricomycetes</taxon>
        <taxon>Agaricomycetidae</taxon>
        <taxon>Agaricales</taxon>
        <taxon>Agaricineae</taxon>
        <taxon>Psathyrellaceae</taxon>
        <taxon>Coprinopsis</taxon>
    </lineage>
</organism>
<keyword evidence="11" id="KW-1185">Reference proteome</keyword>
<sequence length="126" mass="14879">MFGPLSISWASQVKASRSLYRWVKPIANWYADASRYRQFGFKYDDLLMEENPTVQRALGRLTDRQAYDRAYRLKRASQASILKQPLSKDQWTKAEEDTPYLQPHVNNVVAENVERQKWDNVIVKRN</sequence>
<dbReference type="InterPro" id="IPR003197">
    <property type="entry name" value="QCR7"/>
</dbReference>
<evidence type="ECO:0000256" key="2">
    <source>
        <dbReference type="ARBA" id="ARBA00008554"/>
    </source>
</evidence>
<dbReference type="PANTHER" id="PTHR12022:SF0">
    <property type="entry name" value="CYTOCHROME B-C1 COMPLEX SUBUNIT 7"/>
    <property type="match status" value="1"/>
</dbReference>
<dbReference type="AlphaFoldDB" id="A0A5C3L169"/>
<dbReference type="GO" id="GO:0006122">
    <property type="term" value="P:mitochondrial electron transport, ubiquinol to cytochrome c"/>
    <property type="evidence" value="ECO:0007669"/>
    <property type="project" value="InterPro"/>
</dbReference>
<evidence type="ECO:0000256" key="6">
    <source>
        <dbReference type="ARBA" id="ARBA00022982"/>
    </source>
</evidence>
<name>A0A5C3L169_COPMA</name>
<evidence type="ECO:0000256" key="1">
    <source>
        <dbReference type="ARBA" id="ARBA00004443"/>
    </source>
</evidence>
<comment type="similarity">
    <text evidence="2 9">Belongs to the UQCRB/QCR7 family.</text>
</comment>
<evidence type="ECO:0000313" key="11">
    <source>
        <dbReference type="Proteomes" id="UP000307440"/>
    </source>
</evidence>
<evidence type="ECO:0000256" key="5">
    <source>
        <dbReference type="ARBA" id="ARBA00022792"/>
    </source>
</evidence>
<protein>
    <recommendedName>
        <fullName evidence="9">Cytochrome b-c1 complex subunit 7</fullName>
    </recommendedName>
</protein>
<comment type="function">
    <text evidence="9">Component of the ubiquinol-cytochrome c oxidoreductase, a multisubunit transmembrane complex that is part of the mitochondrial electron transport chain which drives oxidative phosphorylation.</text>
</comment>
<dbReference type="EMBL" id="ML210175">
    <property type="protein sequence ID" value="TFK26445.1"/>
    <property type="molecule type" value="Genomic_DNA"/>
</dbReference>
<evidence type="ECO:0000256" key="8">
    <source>
        <dbReference type="ARBA" id="ARBA00023136"/>
    </source>
</evidence>
<keyword evidence="7 9" id="KW-0496">Mitochondrion</keyword>
<dbReference type="PANTHER" id="PTHR12022">
    <property type="entry name" value="UBIQUINOL-CYTOCHROME C REDUCTASE COMPLEX 14 KD PROTEIN"/>
    <property type="match status" value="1"/>
</dbReference>
<keyword evidence="5 9" id="KW-0999">Mitochondrion inner membrane</keyword>
<dbReference type="InterPro" id="IPR036544">
    <property type="entry name" value="QCR7_sf"/>
</dbReference>
<dbReference type="Gene3D" id="1.10.1090.10">
    <property type="entry name" value="Cytochrome b-c1 complex subunit 7"/>
    <property type="match status" value="1"/>
</dbReference>
<evidence type="ECO:0000256" key="4">
    <source>
        <dbReference type="ARBA" id="ARBA00022660"/>
    </source>
</evidence>
<keyword evidence="4 9" id="KW-0679">Respiratory chain</keyword>
<dbReference type="FunFam" id="1.10.1090.10:FF:000001">
    <property type="entry name" value="Cytochrome b-c1 complex subunit 7"/>
    <property type="match status" value="1"/>
</dbReference>
<accession>A0A5C3L169</accession>
<dbReference type="GO" id="GO:0005743">
    <property type="term" value="C:mitochondrial inner membrane"/>
    <property type="evidence" value="ECO:0007669"/>
    <property type="project" value="UniProtKB-SubCell"/>
</dbReference>
<reference evidence="10 11" key="1">
    <citation type="journal article" date="2019" name="Nat. Ecol. Evol.">
        <title>Megaphylogeny resolves global patterns of mushroom evolution.</title>
        <authorList>
            <person name="Varga T."/>
            <person name="Krizsan K."/>
            <person name="Foldi C."/>
            <person name="Dima B."/>
            <person name="Sanchez-Garcia M."/>
            <person name="Sanchez-Ramirez S."/>
            <person name="Szollosi G.J."/>
            <person name="Szarkandi J.G."/>
            <person name="Papp V."/>
            <person name="Albert L."/>
            <person name="Andreopoulos W."/>
            <person name="Angelini C."/>
            <person name="Antonin V."/>
            <person name="Barry K.W."/>
            <person name="Bougher N.L."/>
            <person name="Buchanan P."/>
            <person name="Buyck B."/>
            <person name="Bense V."/>
            <person name="Catcheside P."/>
            <person name="Chovatia M."/>
            <person name="Cooper J."/>
            <person name="Damon W."/>
            <person name="Desjardin D."/>
            <person name="Finy P."/>
            <person name="Geml J."/>
            <person name="Haridas S."/>
            <person name="Hughes K."/>
            <person name="Justo A."/>
            <person name="Karasinski D."/>
            <person name="Kautmanova I."/>
            <person name="Kiss B."/>
            <person name="Kocsube S."/>
            <person name="Kotiranta H."/>
            <person name="LaButti K.M."/>
            <person name="Lechner B.E."/>
            <person name="Liimatainen K."/>
            <person name="Lipzen A."/>
            <person name="Lukacs Z."/>
            <person name="Mihaltcheva S."/>
            <person name="Morgado L.N."/>
            <person name="Niskanen T."/>
            <person name="Noordeloos M.E."/>
            <person name="Ohm R.A."/>
            <person name="Ortiz-Santana B."/>
            <person name="Ovrebo C."/>
            <person name="Racz N."/>
            <person name="Riley R."/>
            <person name="Savchenko A."/>
            <person name="Shiryaev A."/>
            <person name="Soop K."/>
            <person name="Spirin V."/>
            <person name="Szebenyi C."/>
            <person name="Tomsovsky M."/>
            <person name="Tulloss R.E."/>
            <person name="Uehling J."/>
            <person name="Grigoriev I.V."/>
            <person name="Vagvolgyi C."/>
            <person name="Papp T."/>
            <person name="Martin F.M."/>
            <person name="Miettinen O."/>
            <person name="Hibbett D.S."/>
            <person name="Nagy L.G."/>
        </authorList>
    </citation>
    <scope>NUCLEOTIDE SEQUENCE [LARGE SCALE GENOMIC DNA]</scope>
    <source>
        <strain evidence="10 11">CBS 121175</strain>
    </source>
</reference>
<proteinExistence type="inferred from homology"/>
<dbReference type="GO" id="GO:0045275">
    <property type="term" value="C:respiratory chain complex III"/>
    <property type="evidence" value="ECO:0007669"/>
    <property type="project" value="InterPro"/>
</dbReference>
<comment type="subcellular location">
    <subcellularLocation>
        <location evidence="1">Mitochondrion inner membrane</location>
        <topology evidence="1">Peripheral membrane protein</topology>
        <orientation evidence="1">Matrix side</orientation>
    </subcellularLocation>
</comment>
<dbReference type="Pfam" id="PF02271">
    <property type="entry name" value="UCR_14kD"/>
    <property type="match status" value="1"/>
</dbReference>
<keyword evidence="6 9" id="KW-0249">Electron transport</keyword>
<dbReference type="PIRSF" id="PIRSF000022">
    <property type="entry name" value="Bc1_14K"/>
    <property type="match status" value="1"/>
</dbReference>
<gene>
    <name evidence="10" type="ORF">FA15DRAFT_667536</name>
</gene>
<dbReference type="SUPFAM" id="SSF81524">
    <property type="entry name" value="14 kDa protein of cytochrome bc1 complex (Ubiquinol-cytochrome c reductase)"/>
    <property type="match status" value="1"/>
</dbReference>